<reference evidence="1" key="1">
    <citation type="submission" date="2022-11" db="EMBL/GenBank/DDBJ databases">
        <title>Centuries of genome instability and evolution in soft-shell clam transmissible cancer (bioRxiv).</title>
        <authorList>
            <person name="Hart S.F.M."/>
            <person name="Yonemitsu M.A."/>
            <person name="Giersch R.M."/>
            <person name="Beal B.F."/>
            <person name="Arriagada G."/>
            <person name="Davis B.W."/>
            <person name="Ostrander E.A."/>
            <person name="Goff S.P."/>
            <person name="Metzger M.J."/>
        </authorList>
    </citation>
    <scope>NUCLEOTIDE SEQUENCE</scope>
    <source>
        <strain evidence="1">MELC-2E11</strain>
        <tissue evidence="1">Siphon/mantle</tissue>
    </source>
</reference>
<evidence type="ECO:0000313" key="2">
    <source>
        <dbReference type="Proteomes" id="UP001164746"/>
    </source>
</evidence>
<gene>
    <name evidence="1" type="ORF">MAR_022450</name>
</gene>
<dbReference type="Proteomes" id="UP001164746">
    <property type="component" value="Chromosome 3"/>
</dbReference>
<feature type="non-terminal residue" evidence="1">
    <location>
        <position position="179"/>
    </location>
</feature>
<keyword evidence="2" id="KW-1185">Reference proteome</keyword>
<sequence length="179" mass="21506">ERPTVHNLKLYIEKNTYKTLFRNSFRQTITKRDIERKKKILESRKYDSKYFHKLVNSQRQIGYILNGFNTHFKQLAKESRNEMFDEECQTSIHVRNEIKHIKALVTNVEPFEKWTYFAHVQKQRSIQWCNQLHGHNCSTNHLKTNPKNAKRGFTKYASPIKSALMVEQFYREGKDHDSN</sequence>
<evidence type="ECO:0000313" key="1">
    <source>
        <dbReference type="EMBL" id="WAQ98077.1"/>
    </source>
</evidence>
<dbReference type="EMBL" id="CP111014">
    <property type="protein sequence ID" value="WAQ98077.1"/>
    <property type="molecule type" value="Genomic_DNA"/>
</dbReference>
<name>A0ABY7DK69_MYAAR</name>
<proteinExistence type="predicted"/>
<accession>A0ABY7DK69</accession>
<protein>
    <submittedName>
        <fullName evidence="1">Uncharacterized protein</fullName>
    </submittedName>
</protein>
<organism evidence="1 2">
    <name type="scientific">Mya arenaria</name>
    <name type="common">Soft-shell clam</name>
    <dbReference type="NCBI Taxonomy" id="6604"/>
    <lineage>
        <taxon>Eukaryota</taxon>
        <taxon>Metazoa</taxon>
        <taxon>Spiralia</taxon>
        <taxon>Lophotrochozoa</taxon>
        <taxon>Mollusca</taxon>
        <taxon>Bivalvia</taxon>
        <taxon>Autobranchia</taxon>
        <taxon>Heteroconchia</taxon>
        <taxon>Euheterodonta</taxon>
        <taxon>Imparidentia</taxon>
        <taxon>Neoheterodontei</taxon>
        <taxon>Myida</taxon>
        <taxon>Myoidea</taxon>
        <taxon>Myidae</taxon>
        <taxon>Mya</taxon>
    </lineage>
</organism>